<dbReference type="GO" id="GO:0005948">
    <property type="term" value="C:acetolactate synthase complex"/>
    <property type="evidence" value="ECO:0007669"/>
    <property type="project" value="TreeGrafter"/>
</dbReference>
<evidence type="ECO:0000256" key="3">
    <source>
        <dbReference type="RuleBase" id="RU362132"/>
    </source>
</evidence>
<dbReference type="InterPro" id="IPR012000">
    <property type="entry name" value="Thiamin_PyroP_enz_cen_dom"/>
</dbReference>
<dbReference type="CDD" id="cd07035">
    <property type="entry name" value="TPP_PYR_POX_like"/>
    <property type="match status" value="1"/>
</dbReference>
<feature type="domain" description="Thiamine pyrophosphate enzyme N-terminal TPP-binding" evidence="6">
    <location>
        <begin position="11"/>
        <end position="130"/>
    </location>
</feature>
<dbReference type="GO" id="GO:0050660">
    <property type="term" value="F:flavin adenine dinucleotide binding"/>
    <property type="evidence" value="ECO:0007669"/>
    <property type="project" value="TreeGrafter"/>
</dbReference>
<dbReference type="NCBIfam" id="NF006122">
    <property type="entry name" value="PRK08266.1"/>
    <property type="match status" value="1"/>
</dbReference>
<dbReference type="InterPro" id="IPR000399">
    <property type="entry name" value="TPP-bd_CS"/>
</dbReference>
<evidence type="ECO:0000259" key="5">
    <source>
        <dbReference type="Pfam" id="PF02775"/>
    </source>
</evidence>
<dbReference type="Proteomes" id="UP000653411">
    <property type="component" value="Unassembled WGS sequence"/>
</dbReference>
<dbReference type="GO" id="GO:0030976">
    <property type="term" value="F:thiamine pyrophosphate binding"/>
    <property type="evidence" value="ECO:0007669"/>
    <property type="project" value="InterPro"/>
</dbReference>
<dbReference type="PANTHER" id="PTHR18968">
    <property type="entry name" value="THIAMINE PYROPHOSPHATE ENZYMES"/>
    <property type="match status" value="1"/>
</dbReference>
<dbReference type="Pfam" id="PF02776">
    <property type="entry name" value="TPP_enzyme_N"/>
    <property type="match status" value="1"/>
</dbReference>
<reference evidence="7" key="2">
    <citation type="submission" date="2020-09" db="EMBL/GenBank/DDBJ databases">
        <authorList>
            <person name="Sun Q."/>
            <person name="Zhou Y."/>
        </authorList>
    </citation>
    <scope>NUCLEOTIDE SEQUENCE</scope>
    <source>
        <strain evidence="7">CGMCC 4.7110</strain>
    </source>
</reference>
<dbReference type="GO" id="GO:0000287">
    <property type="term" value="F:magnesium ion binding"/>
    <property type="evidence" value="ECO:0007669"/>
    <property type="project" value="InterPro"/>
</dbReference>
<comment type="caution">
    <text evidence="7">The sequence shown here is derived from an EMBL/GenBank/DDBJ whole genome shotgun (WGS) entry which is preliminary data.</text>
</comment>
<keyword evidence="8" id="KW-1185">Reference proteome</keyword>
<dbReference type="SUPFAM" id="SSF52518">
    <property type="entry name" value="Thiamin diphosphate-binding fold (THDP-binding)"/>
    <property type="match status" value="2"/>
</dbReference>
<gene>
    <name evidence="7" type="ORF">GCM10011578_017480</name>
</gene>
<dbReference type="EMBL" id="BMML01000003">
    <property type="protein sequence ID" value="GGM97267.1"/>
    <property type="molecule type" value="Genomic_DNA"/>
</dbReference>
<name>A0A917UI37_9ACTN</name>
<evidence type="ECO:0000259" key="4">
    <source>
        <dbReference type="Pfam" id="PF00205"/>
    </source>
</evidence>
<dbReference type="SUPFAM" id="SSF52467">
    <property type="entry name" value="DHS-like NAD/FAD-binding domain"/>
    <property type="match status" value="1"/>
</dbReference>
<dbReference type="PROSITE" id="PS00187">
    <property type="entry name" value="TPP_ENZYMES"/>
    <property type="match status" value="1"/>
</dbReference>
<evidence type="ECO:0000313" key="8">
    <source>
        <dbReference type="Proteomes" id="UP000653411"/>
    </source>
</evidence>
<dbReference type="Gene3D" id="3.40.50.970">
    <property type="match status" value="2"/>
</dbReference>
<dbReference type="InterPro" id="IPR029035">
    <property type="entry name" value="DHS-like_NAD/FAD-binding_dom"/>
</dbReference>
<dbReference type="PANTHER" id="PTHR18968:SF167">
    <property type="entry name" value="ACETOLACTATE SYNTHASE LARGE SUBUNIT ILVB2-RELATED"/>
    <property type="match status" value="1"/>
</dbReference>
<dbReference type="Pfam" id="PF00205">
    <property type="entry name" value="TPP_enzyme_M"/>
    <property type="match status" value="1"/>
</dbReference>
<dbReference type="GO" id="GO:0009097">
    <property type="term" value="P:isoleucine biosynthetic process"/>
    <property type="evidence" value="ECO:0007669"/>
    <property type="project" value="TreeGrafter"/>
</dbReference>
<dbReference type="GO" id="GO:0003984">
    <property type="term" value="F:acetolactate synthase activity"/>
    <property type="evidence" value="ECO:0007669"/>
    <property type="project" value="TreeGrafter"/>
</dbReference>
<dbReference type="InterPro" id="IPR045229">
    <property type="entry name" value="TPP_enz"/>
</dbReference>
<keyword evidence="2 3" id="KW-0786">Thiamine pyrophosphate</keyword>
<evidence type="ECO:0000256" key="2">
    <source>
        <dbReference type="ARBA" id="ARBA00023052"/>
    </source>
</evidence>
<dbReference type="GO" id="GO:0009099">
    <property type="term" value="P:L-valine biosynthetic process"/>
    <property type="evidence" value="ECO:0007669"/>
    <property type="project" value="TreeGrafter"/>
</dbReference>
<dbReference type="CDD" id="cd00568">
    <property type="entry name" value="TPP_enzymes"/>
    <property type="match status" value="1"/>
</dbReference>
<organism evidence="7 8">
    <name type="scientific">Streptomyces fuscichromogenes</name>
    <dbReference type="NCBI Taxonomy" id="1324013"/>
    <lineage>
        <taxon>Bacteria</taxon>
        <taxon>Bacillati</taxon>
        <taxon>Actinomycetota</taxon>
        <taxon>Actinomycetes</taxon>
        <taxon>Kitasatosporales</taxon>
        <taxon>Streptomycetaceae</taxon>
        <taxon>Streptomyces</taxon>
    </lineage>
</organism>
<evidence type="ECO:0000259" key="6">
    <source>
        <dbReference type="Pfam" id="PF02776"/>
    </source>
</evidence>
<dbReference type="Gene3D" id="3.40.50.1220">
    <property type="entry name" value="TPP-binding domain"/>
    <property type="match status" value="1"/>
</dbReference>
<dbReference type="InterPro" id="IPR012001">
    <property type="entry name" value="Thiamin_PyroP_enz_TPP-bd_dom"/>
</dbReference>
<feature type="domain" description="Thiamine pyrophosphate enzyme TPP-binding" evidence="5">
    <location>
        <begin position="386"/>
        <end position="527"/>
    </location>
</feature>
<comment type="similarity">
    <text evidence="1 3">Belongs to the TPP enzyme family.</text>
</comment>
<proteinExistence type="inferred from homology"/>
<feature type="domain" description="Thiamine pyrophosphate enzyme central" evidence="4">
    <location>
        <begin position="200"/>
        <end position="324"/>
    </location>
</feature>
<protein>
    <submittedName>
        <fullName evidence="7">Thiamine pyrophosphate enzyme</fullName>
    </submittedName>
</protein>
<dbReference type="InterPro" id="IPR029061">
    <property type="entry name" value="THDP-binding"/>
</dbReference>
<sequence length="560" mass="59300">MNPLNPSNSLTGGDLLAESLAAQGVSRVFGIPGVQLDPAADALYRRADRIAFTCARNEQATTYMADGYARSTGEVGVAMVVPGPGVLNALSGLATAYSANSPVLLLAGQIDSQAIGKGLGALHEIPDQTGILQRLTKWTGTARSAEQIPALVAEAFRQLRGGRPRPVALEVPPDVLAATAQAVIPQRVEGALVQPDPQLVAKAGELLRKARRPLIYVGGGAIAADASEALVALAEALEAPVLVSENGRGAIDARHRLAFDALALRAFRPDADVVLAVGTRFVSTFGTRIDTAGAKVILLNAEEADLHGPREADVRLHADARLGLLGLAEEVEGPARTRRDDEFTAVRQWLDGQFADIAPQREYLAAIRQALPDDGVLVSEFTQVGYAASACYPAYRPRTYIGPGYQGTLGYGFATALGVKSADPDRPVVSINGDGGFSWTLQELSTARKYGIGLVTVVFHDGFYGNVRRIQKNRYDARYFATDLANPDYPVLAEAFGIASAHARTPKELEGVLGDAVSAGEPVLIDVPVGEFPSPWHLIHEGIPRPAPLAPDAHLRTEES</sequence>
<dbReference type="Pfam" id="PF02775">
    <property type="entry name" value="TPP_enzyme_C"/>
    <property type="match status" value="1"/>
</dbReference>
<dbReference type="RefSeq" id="WP_229712882.1">
    <property type="nucleotide sequence ID" value="NZ_BMML01000003.1"/>
</dbReference>
<dbReference type="InterPro" id="IPR011766">
    <property type="entry name" value="TPP_enzyme_TPP-bd"/>
</dbReference>
<reference evidence="7" key="1">
    <citation type="journal article" date="2014" name="Int. J. Syst. Evol. Microbiol.">
        <title>Complete genome sequence of Corynebacterium casei LMG S-19264T (=DSM 44701T), isolated from a smear-ripened cheese.</title>
        <authorList>
            <consortium name="US DOE Joint Genome Institute (JGI-PGF)"/>
            <person name="Walter F."/>
            <person name="Albersmeier A."/>
            <person name="Kalinowski J."/>
            <person name="Ruckert C."/>
        </authorList>
    </citation>
    <scope>NUCLEOTIDE SEQUENCE</scope>
    <source>
        <strain evidence="7">CGMCC 4.7110</strain>
    </source>
</reference>
<evidence type="ECO:0000256" key="1">
    <source>
        <dbReference type="ARBA" id="ARBA00007812"/>
    </source>
</evidence>
<evidence type="ECO:0000313" key="7">
    <source>
        <dbReference type="EMBL" id="GGM97267.1"/>
    </source>
</evidence>
<accession>A0A917UI37</accession>
<dbReference type="AlphaFoldDB" id="A0A917UI37"/>